<keyword evidence="12" id="KW-0804">Transcription</keyword>
<comment type="cofactor">
    <cofactor evidence="2">
        <name>Zn(2+)</name>
        <dbReference type="ChEBI" id="CHEBI:29105"/>
    </cofactor>
</comment>
<dbReference type="GO" id="GO:0043565">
    <property type="term" value="F:sequence-specific DNA binding"/>
    <property type="evidence" value="ECO:0007669"/>
    <property type="project" value="InterPro"/>
</dbReference>
<dbReference type="CDD" id="cd00056">
    <property type="entry name" value="ENDO3c"/>
    <property type="match status" value="1"/>
</dbReference>
<dbReference type="GO" id="GO:0005737">
    <property type="term" value="C:cytoplasm"/>
    <property type="evidence" value="ECO:0007669"/>
    <property type="project" value="TreeGrafter"/>
</dbReference>
<dbReference type="PROSITE" id="PS01124">
    <property type="entry name" value="HTH_ARAC_FAMILY_2"/>
    <property type="match status" value="1"/>
</dbReference>
<dbReference type="SMART" id="SM01009">
    <property type="entry name" value="AlkA_N"/>
    <property type="match status" value="1"/>
</dbReference>
<dbReference type="InterPro" id="IPR051912">
    <property type="entry name" value="Alkylbase_DNA_Glycosylase/TA"/>
</dbReference>
<dbReference type="SMART" id="SM00342">
    <property type="entry name" value="HTH_ARAC"/>
    <property type="match status" value="1"/>
</dbReference>
<protein>
    <recommendedName>
        <fullName evidence="3">DNA-3-methyladenine glycosylase II</fullName>
        <ecNumber evidence="3">3.2.2.21</ecNumber>
    </recommendedName>
</protein>
<dbReference type="GO" id="GO:0008725">
    <property type="term" value="F:DNA-3-methyladenine glycosylase activity"/>
    <property type="evidence" value="ECO:0007669"/>
    <property type="project" value="TreeGrafter"/>
</dbReference>
<keyword evidence="13" id="KW-0234">DNA repair</keyword>
<dbReference type="Pfam" id="PF00730">
    <property type="entry name" value="HhH-GPD"/>
    <property type="match status" value="1"/>
</dbReference>
<evidence type="ECO:0000256" key="7">
    <source>
        <dbReference type="ARBA" id="ARBA00022763"/>
    </source>
</evidence>
<dbReference type="InterPro" id="IPR010316">
    <property type="entry name" value="AlkA_N"/>
</dbReference>
<name>A0A1K2HNK5_9NEIS</name>
<dbReference type="InterPro" id="IPR003265">
    <property type="entry name" value="HhH-GPD_domain"/>
</dbReference>
<reference evidence="15 16" key="1">
    <citation type="submission" date="2016-11" db="EMBL/GenBank/DDBJ databases">
        <authorList>
            <person name="Jaros S."/>
            <person name="Januszkiewicz K."/>
            <person name="Wedrychowicz H."/>
        </authorList>
    </citation>
    <scope>NUCLEOTIDE SEQUENCE [LARGE SCALE GENOMIC DNA]</scope>
    <source>
        <strain evidence="15 16">DSM 18899</strain>
    </source>
</reference>
<evidence type="ECO:0000256" key="6">
    <source>
        <dbReference type="ARBA" id="ARBA00022723"/>
    </source>
</evidence>
<gene>
    <name evidence="15" type="ORF">SAMN02745887_02901</name>
</gene>
<dbReference type="EC" id="3.2.2.21" evidence="3"/>
<dbReference type="InterPro" id="IPR004026">
    <property type="entry name" value="Ada_DNA_repair_Zn-bd"/>
</dbReference>
<dbReference type="InterPro" id="IPR018060">
    <property type="entry name" value="HTH_AraC"/>
</dbReference>
<dbReference type="GO" id="GO:0006307">
    <property type="term" value="P:DNA alkylation repair"/>
    <property type="evidence" value="ECO:0007669"/>
    <property type="project" value="TreeGrafter"/>
</dbReference>
<dbReference type="SUPFAM" id="SSF48150">
    <property type="entry name" value="DNA-glycosylase"/>
    <property type="match status" value="1"/>
</dbReference>
<evidence type="ECO:0000256" key="13">
    <source>
        <dbReference type="ARBA" id="ARBA00023204"/>
    </source>
</evidence>
<dbReference type="OrthoDB" id="9811249at2"/>
<dbReference type="GO" id="GO:0008270">
    <property type="term" value="F:zinc ion binding"/>
    <property type="evidence" value="ECO:0007669"/>
    <property type="project" value="InterPro"/>
</dbReference>
<dbReference type="PANTHER" id="PTHR43003:SF5">
    <property type="entry name" value="DNA-3-METHYLADENINE GLYCOSYLASE"/>
    <property type="match status" value="1"/>
</dbReference>
<dbReference type="PROSITE" id="PS00041">
    <property type="entry name" value="HTH_ARAC_FAMILY_1"/>
    <property type="match status" value="1"/>
</dbReference>
<accession>A0A1K2HNK5</accession>
<dbReference type="SUPFAM" id="SSF46689">
    <property type="entry name" value="Homeodomain-like"/>
    <property type="match status" value="1"/>
</dbReference>
<keyword evidence="9" id="KW-0805">Transcription regulation</keyword>
<dbReference type="InterPro" id="IPR011257">
    <property type="entry name" value="DNA_glycosylase"/>
</dbReference>
<evidence type="ECO:0000256" key="2">
    <source>
        <dbReference type="ARBA" id="ARBA00001947"/>
    </source>
</evidence>
<evidence type="ECO:0000256" key="10">
    <source>
        <dbReference type="ARBA" id="ARBA00023125"/>
    </source>
</evidence>
<dbReference type="GO" id="GO:0003700">
    <property type="term" value="F:DNA-binding transcription factor activity"/>
    <property type="evidence" value="ECO:0007669"/>
    <property type="project" value="InterPro"/>
</dbReference>
<evidence type="ECO:0000256" key="1">
    <source>
        <dbReference type="ARBA" id="ARBA00000086"/>
    </source>
</evidence>
<dbReference type="STRING" id="1121279.SAMN02745887_02901"/>
<keyword evidence="11" id="KW-0010">Activator</keyword>
<evidence type="ECO:0000256" key="4">
    <source>
        <dbReference type="ARBA" id="ARBA00022603"/>
    </source>
</evidence>
<keyword evidence="6" id="KW-0479">Metal-binding</keyword>
<dbReference type="GO" id="GO:0032993">
    <property type="term" value="C:protein-DNA complex"/>
    <property type="evidence" value="ECO:0007669"/>
    <property type="project" value="TreeGrafter"/>
</dbReference>
<dbReference type="RefSeq" id="WP_084658652.1">
    <property type="nucleotide sequence ID" value="NZ_FPKR01000011.1"/>
</dbReference>
<dbReference type="Gene3D" id="1.10.340.30">
    <property type="entry name" value="Hypothetical protein, domain 2"/>
    <property type="match status" value="1"/>
</dbReference>
<evidence type="ECO:0000256" key="8">
    <source>
        <dbReference type="ARBA" id="ARBA00022833"/>
    </source>
</evidence>
<evidence type="ECO:0000256" key="11">
    <source>
        <dbReference type="ARBA" id="ARBA00023159"/>
    </source>
</evidence>
<sequence>MDDTARYQAILQRDRSQDGQFLTGVLSTGIYCLPSCPARKPRFEHVRFFASEAAAQAAGLRACKRCQPDLFYRGQPSGEACYEALRALLRDAPAAPGDVNALAARTGVSRRTLHALCREHGQTTPARLLRSARLDWAADTLLRSQDHVADIGYAAGFASEAVFHRQFRQAHALTPAAYRALGHSTHFTLSLPSAYRSEEVLAYLGRDAQGPAERRDGQQLCKAVLLDGEPFRLNLHLDGASAHCSVAGAQSPSAAQMRAAHHMALRCLGLNGQVAGFERSARQHPALAPLLARRPGLHFPLSATVFESLVWAIVGQQVNLAFAATLRRVVIELAGQPAGEGMLAHPSVAAVAALDPATLCTRQFSRSKAAYLVDTARYLLEHGIDIEQLPHWSFPAALRRLTAIRGIGPWTAQYTLLRGGGFADCVPVGDAGLTAALQRQFQLGERPKAEATQALMAPFAPWRSLATAHLWASLSDKP</sequence>
<evidence type="ECO:0000259" key="14">
    <source>
        <dbReference type="PROSITE" id="PS01124"/>
    </source>
</evidence>
<evidence type="ECO:0000256" key="9">
    <source>
        <dbReference type="ARBA" id="ARBA00023015"/>
    </source>
</evidence>
<dbReference type="Gene3D" id="3.40.10.10">
    <property type="entry name" value="DNA Methylphosphotriester Repair Domain"/>
    <property type="match status" value="1"/>
</dbReference>
<feature type="domain" description="HTH araC/xylS-type" evidence="14">
    <location>
        <begin position="83"/>
        <end position="181"/>
    </location>
</feature>
<keyword evidence="8" id="KW-0862">Zinc</keyword>
<evidence type="ECO:0000313" key="15">
    <source>
        <dbReference type="EMBL" id="SFZ78285.1"/>
    </source>
</evidence>
<dbReference type="SMART" id="SM00478">
    <property type="entry name" value="ENDO3c"/>
    <property type="match status" value="1"/>
</dbReference>
<keyword evidence="10" id="KW-0238">DNA-binding</keyword>
<dbReference type="Pfam" id="PF02805">
    <property type="entry name" value="Ada_Zn_binding"/>
    <property type="match status" value="1"/>
</dbReference>
<evidence type="ECO:0000256" key="5">
    <source>
        <dbReference type="ARBA" id="ARBA00022679"/>
    </source>
</evidence>
<dbReference type="GO" id="GO:0032259">
    <property type="term" value="P:methylation"/>
    <property type="evidence" value="ECO:0007669"/>
    <property type="project" value="UniProtKB-KW"/>
</dbReference>
<comment type="catalytic activity">
    <reaction evidence="1">
        <text>Hydrolysis of alkylated DNA, releasing 3-methyladenine, 3-methylguanine, 7-methylguanine and 7-methyladenine.</text>
        <dbReference type="EC" id="3.2.2.21"/>
    </reaction>
</comment>
<dbReference type="InterPro" id="IPR023170">
    <property type="entry name" value="HhH_base_excis_C"/>
</dbReference>
<dbReference type="Gene3D" id="1.10.10.60">
    <property type="entry name" value="Homeodomain-like"/>
    <property type="match status" value="1"/>
</dbReference>
<dbReference type="Pfam" id="PF12833">
    <property type="entry name" value="HTH_18"/>
    <property type="match status" value="1"/>
</dbReference>
<dbReference type="EMBL" id="FPKR01000011">
    <property type="protein sequence ID" value="SFZ78285.1"/>
    <property type="molecule type" value="Genomic_DNA"/>
</dbReference>
<dbReference type="GO" id="GO:0043916">
    <property type="term" value="F:DNA-7-methylguanine glycosylase activity"/>
    <property type="evidence" value="ECO:0007669"/>
    <property type="project" value="TreeGrafter"/>
</dbReference>
<dbReference type="InterPro" id="IPR009057">
    <property type="entry name" value="Homeodomain-like_sf"/>
</dbReference>
<dbReference type="AlphaFoldDB" id="A0A1K2HNK5"/>
<dbReference type="PANTHER" id="PTHR43003">
    <property type="entry name" value="DNA-3-METHYLADENINE GLYCOSYLASE"/>
    <property type="match status" value="1"/>
</dbReference>
<evidence type="ECO:0000256" key="3">
    <source>
        <dbReference type="ARBA" id="ARBA00012000"/>
    </source>
</evidence>
<dbReference type="InterPro" id="IPR035451">
    <property type="entry name" value="Ada-like_dom_sf"/>
</dbReference>
<evidence type="ECO:0000256" key="12">
    <source>
        <dbReference type="ARBA" id="ARBA00023163"/>
    </source>
</evidence>
<proteinExistence type="predicted"/>
<keyword evidence="16" id="KW-1185">Reference proteome</keyword>
<evidence type="ECO:0000313" key="16">
    <source>
        <dbReference type="Proteomes" id="UP000186513"/>
    </source>
</evidence>
<keyword evidence="5" id="KW-0808">Transferase</keyword>
<dbReference type="GO" id="GO:0008168">
    <property type="term" value="F:methyltransferase activity"/>
    <property type="evidence" value="ECO:0007669"/>
    <property type="project" value="UniProtKB-KW"/>
</dbReference>
<keyword evidence="4" id="KW-0489">Methyltransferase</keyword>
<dbReference type="SUPFAM" id="SSF57884">
    <property type="entry name" value="Ada DNA repair protein, N-terminal domain (N-Ada 10)"/>
    <property type="match status" value="1"/>
</dbReference>
<dbReference type="GO" id="GO:0032131">
    <property type="term" value="F:alkylated DNA binding"/>
    <property type="evidence" value="ECO:0007669"/>
    <property type="project" value="TreeGrafter"/>
</dbReference>
<organism evidence="15 16">
    <name type="scientific">Chitinimonas taiwanensis DSM 18899</name>
    <dbReference type="NCBI Taxonomy" id="1121279"/>
    <lineage>
        <taxon>Bacteria</taxon>
        <taxon>Pseudomonadati</taxon>
        <taxon>Pseudomonadota</taxon>
        <taxon>Betaproteobacteria</taxon>
        <taxon>Neisseriales</taxon>
        <taxon>Chitinibacteraceae</taxon>
        <taxon>Chitinimonas</taxon>
    </lineage>
</organism>
<dbReference type="GO" id="GO:0006285">
    <property type="term" value="P:base-excision repair, AP site formation"/>
    <property type="evidence" value="ECO:0007669"/>
    <property type="project" value="TreeGrafter"/>
</dbReference>
<dbReference type="Proteomes" id="UP000186513">
    <property type="component" value="Unassembled WGS sequence"/>
</dbReference>
<keyword evidence="7" id="KW-0227">DNA damage</keyword>
<dbReference type="InterPro" id="IPR018062">
    <property type="entry name" value="HTH_AraC-typ_CS"/>
</dbReference>
<dbReference type="Gene3D" id="1.10.1670.10">
    <property type="entry name" value="Helix-hairpin-Helix base-excision DNA repair enzymes (C-terminal)"/>
    <property type="match status" value="1"/>
</dbReference>